<dbReference type="InterPro" id="IPR038765">
    <property type="entry name" value="Papain-like_cys_pep_sf"/>
</dbReference>
<dbReference type="SUPFAM" id="SSF63446">
    <property type="entry name" value="Type I dockerin domain"/>
    <property type="match status" value="1"/>
</dbReference>
<feature type="chain" id="PRO_5012528220" description="cellulase" evidence="9">
    <location>
        <begin position="29"/>
        <end position="871"/>
    </location>
</feature>
<dbReference type="InterPro" id="IPR000668">
    <property type="entry name" value="Peptidase_C1A_C"/>
</dbReference>
<dbReference type="InterPro" id="IPR018247">
    <property type="entry name" value="EF_Hand_1_Ca_BS"/>
</dbReference>
<evidence type="ECO:0000256" key="7">
    <source>
        <dbReference type="ARBA" id="ARBA00023295"/>
    </source>
</evidence>
<evidence type="ECO:0000256" key="4">
    <source>
        <dbReference type="ARBA" id="ARBA00022801"/>
    </source>
</evidence>
<evidence type="ECO:0000256" key="9">
    <source>
        <dbReference type="SAM" id="SignalP"/>
    </source>
</evidence>
<dbReference type="InterPro" id="IPR036116">
    <property type="entry name" value="FN3_sf"/>
</dbReference>
<proteinExistence type="predicted"/>
<dbReference type="RefSeq" id="WP_080063919.1">
    <property type="nucleotide sequence ID" value="NZ_MZGX01000008.1"/>
</dbReference>
<keyword evidence="5" id="KW-0136">Cellulose degradation</keyword>
<dbReference type="SUPFAM" id="SSF54001">
    <property type="entry name" value="Cysteine proteinases"/>
    <property type="match status" value="1"/>
</dbReference>
<dbReference type="Pfam" id="PF00404">
    <property type="entry name" value="Dockerin_1"/>
    <property type="match status" value="1"/>
</dbReference>
<dbReference type="InterPro" id="IPR036439">
    <property type="entry name" value="Dockerin_dom_sf"/>
</dbReference>
<dbReference type="SUPFAM" id="SSF49265">
    <property type="entry name" value="Fibronectin type III"/>
    <property type="match status" value="1"/>
</dbReference>
<evidence type="ECO:0000256" key="1">
    <source>
        <dbReference type="ARBA" id="ARBA00000966"/>
    </source>
</evidence>
<keyword evidence="12" id="KW-1185">Reference proteome</keyword>
<dbReference type="OrthoDB" id="3648721at2"/>
<evidence type="ECO:0000256" key="8">
    <source>
        <dbReference type="ARBA" id="ARBA00023326"/>
    </source>
</evidence>
<comment type="catalytic activity">
    <reaction evidence="1">
        <text>Endohydrolysis of (1-&gt;4)-beta-D-glucosidic linkages in cellulose, lichenin and cereal beta-D-glucans.</text>
        <dbReference type="EC" id="3.2.1.4"/>
    </reaction>
</comment>
<dbReference type="GO" id="GO:0006508">
    <property type="term" value="P:proteolysis"/>
    <property type="evidence" value="ECO:0007669"/>
    <property type="project" value="InterPro"/>
</dbReference>
<dbReference type="InterPro" id="IPR016134">
    <property type="entry name" value="Dockerin_dom"/>
</dbReference>
<gene>
    <name evidence="11" type="primary">xghA_2</name>
    <name evidence="11" type="ORF">CLHUN_14660</name>
</gene>
<evidence type="ECO:0000256" key="6">
    <source>
        <dbReference type="ARBA" id="ARBA00023277"/>
    </source>
</evidence>
<keyword evidence="6" id="KW-0119">Carbohydrate metabolism</keyword>
<keyword evidence="8" id="KW-0624">Polysaccharide degradation</keyword>
<keyword evidence="7 11" id="KW-0326">Glycosidase</keyword>
<reference evidence="11 12" key="1">
    <citation type="submission" date="2017-03" db="EMBL/GenBank/DDBJ databases">
        <title>Genome sequence of Clostridium hungatei DSM 14427.</title>
        <authorList>
            <person name="Poehlein A."/>
            <person name="Daniel R."/>
        </authorList>
    </citation>
    <scope>NUCLEOTIDE SEQUENCE [LARGE SCALE GENOMIC DNA]</scope>
    <source>
        <strain evidence="11 12">DSM 14427</strain>
    </source>
</reference>
<accession>A0A1V4SL05</accession>
<keyword evidence="4 11" id="KW-0378">Hydrolase</keyword>
<dbReference type="Gene3D" id="3.90.70.10">
    <property type="entry name" value="Cysteine proteinases"/>
    <property type="match status" value="1"/>
</dbReference>
<dbReference type="Gene3D" id="2.60.120.200">
    <property type="match status" value="1"/>
</dbReference>
<feature type="domain" description="Dockerin" evidence="10">
    <location>
        <begin position="798"/>
        <end position="868"/>
    </location>
</feature>
<dbReference type="PROSITE" id="PS51766">
    <property type="entry name" value="DOCKERIN"/>
    <property type="match status" value="1"/>
</dbReference>
<comment type="caution">
    <text evidence="11">The sequence shown here is derived from an EMBL/GenBank/DDBJ whole genome shotgun (WGS) entry which is preliminary data.</text>
</comment>
<dbReference type="Gene3D" id="1.10.1330.10">
    <property type="entry name" value="Dockerin domain"/>
    <property type="match status" value="1"/>
</dbReference>
<evidence type="ECO:0000256" key="3">
    <source>
        <dbReference type="ARBA" id="ARBA00022729"/>
    </source>
</evidence>
<name>A0A1V4SL05_RUMHU</name>
<dbReference type="Gene3D" id="2.60.40.10">
    <property type="entry name" value="Immunoglobulins"/>
    <property type="match status" value="1"/>
</dbReference>
<dbReference type="EMBL" id="MZGX01000008">
    <property type="protein sequence ID" value="OPX44473.1"/>
    <property type="molecule type" value="Genomic_DNA"/>
</dbReference>
<evidence type="ECO:0000256" key="5">
    <source>
        <dbReference type="ARBA" id="ARBA00023001"/>
    </source>
</evidence>
<dbReference type="InterPro" id="IPR013783">
    <property type="entry name" value="Ig-like_fold"/>
</dbReference>
<dbReference type="STRING" id="48256.CLHUN_14660"/>
<dbReference type="PROSITE" id="PS00018">
    <property type="entry name" value="EF_HAND_1"/>
    <property type="match status" value="1"/>
</dbReference>
<dbReference type="EC" id="3.2.1.4" evidence="2"/>
<dbReference type="GO" id="GO:0008234">
    <property type="term" value="F:cysteine-type peptidase activity"/>
    <property type="evidence" value="ECO:0007669"/>
    <property type="project" value="InterPro"/>
</dbReference>
<keyword evidence="3 9" id="KW-0732">Signal</keyword>
<feature type="signal peptide" evidence="9">
    <location>
        <begin position="1"/>
        <end position="28"/>
    </location>
</feature>
<evidence type="ECO:0000259" key="10">
    <source>
        <dbReference type="PROSITE" id="PS51766"/>
    </source>
</evidence>
<sequence>MIKVLKKTCILLALVALIQAMFFNSGFAISKVNASAIINKNYWNYKNIGQTNEYSSADILSTNTVIVSGSGTGEFSTEDSFTYAYIPVQGDCVIKAKLASQSGLDSLSKAGLMIRESLNTDSRNTFLAVKRNNEILYQNRALTGGQTTASSITTGSIPVFLELRRTGNDFEAFKSNDGTTWTKIGDTQTINMDSKVYIGFASTTSTPATLCTARFENIDVQYTDETPPSAPTNLISSDFFEPYCLLKWDEADDNAGTALYEVYSNGKLYGSTSNCYYKCGNVYFGNTIKYSVVAVDAAGNKSIPSDEINIITQNATVASTDVKNIRLNSIGLGRLNSSRQLQNKPLVEVDPVQVGEEVLTDGTPNNVNVQGNSIDLNTIYAESLPAFIDNSTLPCFPQIGHQIYGDCTIWSSTYYTMTHMVGLAKINAGEEWDAKNDTSGSKTFSPKFAYSIGTSPYGNPINGIFKTLMESGSATLADVPYVDDGEEGEKVCTDLNAWENAINYRMDKCGYIDADEDNLSHIKQLLNNGYVLSFGTFIHSFEQYPDTILDNPDPTVNDDYMVGKNFFYRLNGGDGGHQMTLVGYDDNIWWGDVNGDGMPQPEEKGIFKIANSWGEDYGENGYYYVTYDSMYRSSQFSQFNTPTWRPVFSNNLVWITPKRNYQPQLIAEFKVSHALAKQLRIAVGYSETDKTLPEAYFYPSSLNNLRYEAPFDFNPEGTASDGSFAVDLTDFITKFNLEDNKEYRWYLLAGDKNADGSPVTMKSFKVHDKRHDTYAVYSGPVLQNDGGNSFAYMDYGWLTQKVGDLDGNGSVDHADYLLIISYIQRTIDDFPVEHDMWAADVNGDGIIDVFDAVLIWNYELGNITAFPKEQR</sequence>
<evidence type="ECO:0000313" key="12">
    <source>
        <dbReference type="Proteomes" id="UP000191554"/>
    </source>
</evidence>
<dbReference type="AlphaFoldDB" id="A0A1V4SL05"/>
<protein>
    <recommendedName>
        <fullName evidence="2">cellulase</fullName>
        <ecNumber evidence="2">3.2.1.4</ecNumber>
    </recommendedName>
</protein>
<organism evidence="11 12">
    <name type="scientific">Ruminiclostridium hungatei</name>
    <name type="common">Clostridium hungatei</name>
    <dbReference type="NCBI Taxonomy" id="48256"/>
    <lineage>
        <taxon>Bacteria</taxon>
        <taxon>Bacillati</taxon>
        <taxon>Bacillota</taxon>
        <taxon>Clostridia</taxon>
        <taxon>Eubacteriales</taxon>
        <taxon>Oscillospiraceae</taxon>
        <taxon>Ruminiclostridium</taxon>
    </lineage>
</organism>
<dbReference type="InterPro" id="IPR002105">
    <property type="entry name" value="Dockerin_1_rpt"/>
</dbReference>
<dbReference type="Proteomes" id="UP000191554">
    <property type="component" value="Unassembled WGS sequence"/>
</dbReference>
<evidence type="ECO:0000256" key="2">
    <source>
        <dbReference type="ARBA" id="ARBA00012601"/>
    </source>
</evidence>
<dbReference type="CDD" id="cd14256">
    <property type="entry name" value="Dockerin_I"/>
    <property type="match status" value="1"/>
</dbReference>
<dbReference type="GO" id="GO:0008810">
    <property type="term" value="F:cellulase activity"/>
    <property type="evidence" value="ECO:0007669"/>
    <property type="project" value="UniProtKB-EC"/>
</dbReference>
<dbReference type="GO" id="GO:0030245">
    <property type="term" value="P:cellulose catabolic process"/>
    <property type="evidence" value="ECO:0007669"/>
    <property type="project" value="UniProtKB-KW"/>
</dbReference>
<dbReference type="Pfam" id="PF00112">
    <property type="entry name" value="Peptidase_C1"/>
    <property type="match status" value="1"/>
</dbReference>
<dbReference type="CDD" id="cd02619">
    <property type="entry name" value="Peptidase_C1"/>
    <property type="match status" value="1"/>
</dbReference>
<evidence type="ECO:0000313" key="11">
    <source>
        <dbReference type="EMBL" id="OPX44473.1"/>
    </source>
</evidence>